<gene>
    <name evidence="2" type="ORF">GCM10022210_19860</name>
</gene>
<dbReference type="SUPFAM" id="SSF54593">
    <property type="entry name" value="Glyoxalase/Bleomycin resistance protein/Dihydroxybiphenyl dioxygenase"/>
    <property type="match status" value="1"/>
</dbReference>
<dbReference type="RefSeq" id="WP_259097242.1">
    <property type="nucleotide sequence ID" value="NZ_BAAAZC010000014.1"/>
</dbReference>
<dbReference type="Pfam" id="PF00903">
    <property type="entry name" value="Glyoxalase"/>
    <property type="match status" value="1"/>
</dbReference>
<organism evidence="2 3">
    <name type="scientific">Mucilaginibacter dorajii</name>
    <dbReference type="NCBI Taxonomy" id="692994"/>
    <lineage>
        <taxon>Bacteria</taxon>
        <taxon>Pseudomonadati</taxon>
        <taxon>Bacteroidota</taxon>
        <taxon>Sphingobacteriia</taxon>
        <taxon>Sphingobacteriales</taxon>
        <taxon>Sphingobacteriaceae</taxon>
        <taxon>Mucilaginibacter</taxon>
    </lineage>
</organism>
<reference evidence="3" key="1">
    <citation type="journal article" date="2019" name="Int. J. Syst. Evol. Microbiol.">
        <title>The Global Catalogue of Microorganisms (GCM) 10K type strain sequencing project: providing services to taxonomists for standard genome sequencing and annotation.</title>
        <authorList>
            <consortium name="The Broad Institute Genomics Platform"/>
            <consortium name="The Broad Institute Genome Sequencing Center for Infectious Disease"/>
            <person name="Wu L."/>
            <person name="Ma J."/>
        </authorList>
    </citation>
    <scope>NUCLEOTIDE SEQUENCE [LARGE SCALE GENOMIC DNA]</scope>
    <source>
        <strain evidence="3">JCM 16601</strain>
    </source>
</reference>
<dbReference type="Gene3D" id="3.10.180.10">
    <property type="entry name" value="2,3-Dihydroxybiphenyl 1,2-Dioxygenase, domain 1"/>
    <property type="match status" value="1"/>
</dbReference>
<name>A0ABP7PT13_9SPHI</name>
<dbReference type="InterPro" id="IPR004360">
    <property type="entry name" value="Glyas_Fos-R_dOase_dom"/>
</dbReference>
<dbReference type="InterPro" id="IPR029068">
    <property type="entry name" value="Glyas_Bleomycin-R_OHBP_Dase"/>
</dbReference>
<accession>A0ABP7PT13</accession>
<keyword evidence="3" id="KW-1185">Reference proteome</keyword>
<dbReference type="EMBL" id="BAAAZC010000014">
    <property type="protein sequence ID" value="GAA3970735.1"/>
    <property type="molecule type" value="Genomic_DNA"/>
</dbReference>
<evidence type="ECO:0000313" key="2">
    <source>
        <dbReference type="EMBL" id="GAA3970735.1"/>
    </source>
</evidence>
<evidence type="ECO:0000313" key="3">
    <source>
        <dbReference type="Proteomes" id="UP001500742"/>
    </source>
</evidence>
<evidence type="ECO:0000259" key="1">
    <source>
        <dbReference type="Pfam" id="PF00903"/>
    </source>
</evidence>
<feature type="domain" description="Glyoxalase/fosfomycin resistance/dioxygenase" evidence="1">
    <location>
        <begin position="7"/>
        <end position="120"/>
    </location>
</feature>
<sequence length="125" mass="14260">MESLSPNIFVKDINETIKFYQLLGFSLVVTVPETGDNLVWAMMAKGNVTFMFQTFVSLGEELPDISRQDGASMLLYIKLKNIRAFFEEIKDLVPIVRGLETTFYGATEFTIKDINNYLLVFAEDE</sequence>
<comment type="caution">
    <text evidence="2">The sequence shown here is derived from an EMBL/GenBank/DDBJ whole genome shotgun (WGS) entry which is preliminary data.</text>
</comment>
<proteinExistence type="predicted"/>
<protein>
    <submittedName>
        <fullName evidence="2">VOC family protein</fullName>
    </submittedName>
</protein>
<dbReference type="Proteomes" id="UP001500742">
    <property type="component" value="Unassembled WGS sequence"/>
</dbReference>